<accession>A0A516KMW0</accession>
<keyword evidence="1" id="KW-0175">Coiled coil</keyword>
<gene>
    <name evidence="2" type="ORF">Goe8_c01590</name>
</gene>
<protein>
    <submittedName>
        <fullName evidence="2">Uncharacterized protein</fullName>
    </submittedName>
</protein>
<organism evidence="2 3">
    <name type="scientific">Bacillus phage vB_BmeM-Goe8</name>
    <dbReference type="NCBI Taxonomy" id="2593638"/>
    <lineage>
        <taxon>Viruses</taxon>
        <taxon>Duplodnaviria</taxon>
        <taxon>Heunggongvirae</taxon>
        <taxon>Uroviricota</taxon>
        <taxon>Caudoviricetes</taxon>
        <taxon>Herelleviridae</taxon>
        <taxon>Bastillevirinae</taxon>
        <taxon>Goettingenvirus</taxon>
        <taxon>Goettingenvirus goe8</taxon>
    </lineage>
</organism>
<reference evidence="2 3" key="1">
    <citation type="submission" date="2019-06" db="EMBL/GenBank/DDBJ databases">
        <authorList>
            <person name="Hertel R."/>
        </authorList>
    </citation>
    <scope>NUCLEOTIDE SEQUENCE [LARGE SCALE GENOMIC DNA]</scope>
</reference>
<evidence type="ECO:0000256" key="1">
    <source>
        <dbReference type="SAM" id="Coils"/>
    </source>
</evidence>
<dbReference type="EMBL" id="MN043729">
    <property type="protein sequence ID" value="QDP42932.1"/>
    <property type="molecule type" value="Genomic_DNA"/>
</dbReference>
<evidence type="ECO:0000313" key="3">
    <source>
        <dbReference type="Proteomes" id="UP000317800"/>
    </source>
</evidence>
<evidence type="ECO:0000313" key="2">
    <source>
        <dbReference type="EMBL" id="QDP42932.1"/>
    </source>
</evidence>
<dbReference type="Proteomes" id="UP000317800">
    <property type="component" value="Segment"/>
</dbReference>
<feature type="coiled-coil region" evidence="1">
    <location>
        <begin position="9"/>
        <end position="43"/>
    </location>
</feature>
<proteinExistence type="predicted"/>
<keyword evidence="3" id="KW-1185">Reference proteome</keyword>
<sequence length="111" mass="13199">MAKKGIQTKKQLKKFMIELRRELKELEKKYDGEEETVRGAMVELAFFLHVRSKNVSLSVDAIDREKEKKKKIMCGDCGQIYENRKDYYADCRGIYHKCHFHVTEMEEVSFD</sequence>
<name>A0A516KMW0_9CAUD</name>